<gene>
    <name evidence="3" type="ORF">GTA08_BOTSDO03466</name>
</gene>
<dbReference type="OrthoDB" id="18193at2759"/>
<feature type="domain" description="Chalcone isomerase" evidence="2">
    <location>
        <begin position="209"/>
        <end position="426"/>
    </location>
</feature>
<keyword evidence="4" id="KW-1185">Reference proteome</keyword>
<name>A0A8H4IUI9_9PEZI</name>
<dbReference type="Gene3D" id="3.50.70.10">
    <property type="match status" value="1"/>
</dbReference>
<dbReference type="PANTHER" id="PTHR47284">
    <property type="entry name" value="FATTY-ACID-BINDING PROTEIN 2"/>
    <property type="match status" value="1"/>
</dbReference>
<proteinExistence type="predicted"/>
<dbReference type="Pfam" id="PF16035">
    <property type="entry name" value="Chalcone_2"/>
    <property type="match status" value="1"/>
</dbReference>
<keyword evidence="1" id="KW-0812">Transmembrane</keyword>
<keyword evidence="1" id="KW-0472">Membrane</keyword>
<evidence type="ECO:0000313" key="4">
    <source>
        <dbReference type="Proteomes" id="UP000572817"/>
    </source>
</evidence>
<dbReference type="AlphaFoldDB" id="A0A8H4IUI9"/>
<keyword evidence="3" id="KW-0413">Isomerase</keyword>
<evidence type="ECO:0000256" key="1">
    <source>
        <dbReference type="SAM" id="Phobius"/>
    </source>
</evidence>
<dbReference type="GO" id="GO:0016872">
    <property type="term" value="F:intramolecular lyase activity"/>
    <property type="evidence" value="ECO:0007669"/>
    <property type="project" value="InterPro"/>
</dbReference>
<keyword evidence="1" id="KW-1133">Transmembrane helix</keyword>
<dbReference type="Proteomes" id="UP000572817">
    <property type="component" value="Unassembled WGS sequence"/>
</dbReference>
<dbReference type="InterPro" id="IPR016087">
    <property type="entry name" value="Chalcone_isomerase"/>
</dbReference>
<dbReference type="EMBL" id="WWBZ02000022">
    <property type="protein sequence ID" value="KAF4307835.1"/>
    <property type="molecule type" value="Genomic_DNA"/>
</dbReference>
<protein>
    <submittedName>
        <fullName evidence="3">Chalcone isomerase subgroup protein</fullName>
    </submittedName>
</protein>
<evidence type="ECO:0000313" key="3">
    <source>
        <dbReference type="EMBL" id="KAF4307835.1"/>
    </source>
</evidence>
<organism evidence="3 4">
    <name type="scientific">Botryosphaeria dothidea</name>
    <dbReference type="NCBI Taxonomy" id="55169"/>
    <lineage>
        <taxon>Eukaryota</taxon>
        <taxon>Fungi</taxon>
        <taxon>Dikarya</taxon>
        <taxon>Ascomycota</taxon>
        <taxon>Pezizomycotina</taxon>
        <taxon>Dothideomycetes</taxon>
        <taxon>Dothideomycetes incertae sedis</taxon>
        <taxon>Botryosphaeriales</taxon>
        <taxon>Botryosphaeriaceae</taxon>
        <taxon>Botryosphaeria</taxon>
    </lineage>
</organism>
<accession>A0A8H4IUI9</accession>
<evidence type="ECO:0000259" key="2">
    <source>
        <dbReference type="Pfam" id="PF16035"/>
    </source>
</evidence>
<dbReference type="PANTHER" id="PTHR47284:SF3">
    <property type="entry name" value="FATTY-ACID-BINDING PROTEIN 2"/>
    <property type="match status" value="1"/>
</dbReference>
<comment type="caution">
    <text evidence="3">The sequence shown here is derived from an EMBL/GenBank/DDBJ whole genome shotgun (WGS) entry which is preliminary data.</text>
</comment>
<dbReference type="InterPro" id="IPR036298">
    <property type="entry name" value="Chalcone_isomerase_sf"/>
</dbReference>
<reference evidence="3" key="1">
    <citation type="submission" date="2020-04" db="EMBL/GenBank/DDBJ databases">
        <title>Genome Assembly and Annotation of Botryosphaeria dothidea sdau 11-99, a Latent Pathogen of Apple Fruit Ring Rot in China.</title>
        <authorList>
            <person name="Yu C."/>
            <person name="Diao Y."/>
            <person name="Lu Q."/>
            <person name="Zhao J."/>
            <person name="Cui S."/>
            <person name="Peng C."/>
            <person name="He B."/>
            <person name="Liu H."/>
        </authorList>
    </citation>
    <scope>NUCLEOTIDE SEQUENCE [LARGE SCALE GENOMIC DNA]</scope>
    <source>
        <strain evidence="3">Sdau11-99</strain>
    </source>
</reference>
<feature type="transmembrane region" description="Helical" evidence="1">
    <location>
        <begin position="110"/>
        <end position="129"/>
    </location>
</feature>
<dbReference type="SUPFAM" id="SSF54626">
    <property type="entry name" value="Chalcone isomerase"/>
    <property type="match status" value="1"/>
</dbReference>
<sequence length="445" mass="49046">MSLITIARNLSHLRPLRTLTHARQPASTLLRDVPACQTIRYNSTRIPSRSSNDDLLELEHLLDKGRSSSSRYGSRAAEEQDFEHVNPLDPVAVHRAEAVRRAYHARRRNYAALGCIVSILIPMLVVYNIDLEELQKKASERTDAPSDVTREFQGKKVVVAPGGEKLQAIGEDTIELVETGTSSVPVFPKTIKLPTASGDAGEVKADKQTEYTLLGLGIRTVSFLGIQVYVVGLYVETSALPRLQAALIKQVNPIASALIPGEKEQLRNNLVDPVDSNTIWESLLRNPELRANMAFRIVPTRDTNFQHLRDGLVRGITKRMQEANIAAQQAKTEPEYHDEAFGQAMKDFKALFDARGKAGKGSVLLLRRDAGGSLEMFYQASGKNGSKMGPLERLGTVGDERLSRLSWLLYLGGKNVSSEDARQSVVDGCLDLVERPIGTVETRVA</sequence>
<dbReference type="InterPro" id="IPR016088">
    <property type="entry name" value="Chalcone_isomerase_3-sand"/>
</dbReference>